<dbReference type="Pfam" id="PF10335">
    <property type="entry name" value="DUF294_C"/>
    <property type="match status" value="1"/>
</dbReference>
<dbReference type="CDD" id="cd05401">
    <property type="entry name" value="NT_GlnE_GlnD_like"/>
    <property type="match status" value="1"/>
</dbReference>
<evidence type="ECO:0000313" key="6">
    <source>
        <dbReference type="Proteomes" id="UP000004310"/>
    </source>
</evidence>
<feature type="domain" description="CBS" evidence="4">
    <location>
        <begin position="148"/>
        <end position="206"/>
    </location>
</feature>
<reference evidence="5 6" key="1">
    <citation type="journal article" date="2010" name="J. Bacteriol.">
        <title>Genome sequence of Fulvimarina pelagi HTCC2506T, a Mn(II)-oxidizing alphaproteobacterium possessing an aerobic anoxygenic photosynthetic gene cluster and Xanthorhodopsin.</title>
        <authorList>
            <person name="Kang I."/>
            <person name="Oh H.M."/>
            <person name="Lim S.I."/>
            <person name="Ferriera S."/>
            <person name="Giovannoni S.J."/>
            <person name="Cho J.C."/>
        </authorList>
    </citation>
    <scope>NUCLEOTIDE SEQUENCE [LARGE SCALE GENOMIC DNA]</scope>
    <source>
        <strain evidence="5 6">HTCC2506</strain>
    </source>
</reference>
<dbReference type="eggNOG" id="COG2905">
    <property type="taxonomic scope" value="Bacteria"/>
</dbReference>
<feature type="domain" description="Cyclic nucleotide-binding" evidence="3">
    <location>
        <begin position="17"/>
        <end position="116"/>
    </location>
</feature>
<feature type="domain" description="CBS" evidence="4">
    <location>
        <begin position="212"/>
        <end position="268"/>
    </location>
</feature>
<name>Q0FXM3_9HYPH</name>
<dbReference type="PANTHER" id="PTHR43080">
    <property type="entry name" value="CBS DOMAIN-CONTAINING PROTEIN CBSX3, MITOCHONDRIAL"/>
    <property type="match status" value="1"/>
</dbReference>
<keyword evidence="5" id="KW-0808">Transferase</keyword>
<dbReference type="SMART" id="SM00116">
    <property type="entry name" value="CBS"/>
    <property type="match status" value="2"/>
</dbReference>
<dbReference type="RefSeq" id="WP_007067786.1">
    <property type="nucleotide sequence ID" value="NZ_DS022272.1"/>
</dbReference>
<evidence type="ECO:0000313" key="5">
    <source>
        <dbReference type="EMBL" id="EAU39713.1"/>
    </source>
</evidence>
<dbReference type="CDD" id="cd00038">
    <property type="entry name" value="CAP_ED"/>
    <property type="match status" value="1"/>
</dbReference>
<dbReference type="SUPFAM" id="SSF51206">
    <property type="entry name" value="cAMP-binding domain-like"/>
    <property type="match status" value="1"/>
</dbReference>
<dbReference type="Pfam" id="PF00571">
    <property type="entry name" value="CBS"/>
    <property type="match status" value="2"/>
</dbReference>
<dbReference type="InterPro" id="IPR014710">
    <property type="entry name" value="RmlC-like_jellyroll"/>
</dbReference>
<dbReference type="InterPro" id="IPR018821">
    <property type="entry name" value="DUF294_put_nucleoTrafse_sb-bd"/>
</dbReference>
<dbReference type="EMBL" id="AATP01000013">
    <property type="protein sequence ID" value="EAU39713.1"/>
    <property type="molecule type" value="Genomic_DNA"/>
</dbReference>
<dbReference type="CDD" id="cd04587">
    <property type="entry name" value="CBS_pair_CAP-ED_NT_Pol-beta-like_DUF294_assoc"/>
    <property type="match status" value="1"/>
</dbReference>
<keyword evidence="1 2" id="KW-0129">CBS domain</keyword>
<evidence type="ECO:0000259" key="3">
    <source>
        <dbReference type="PROSITE" id="PS50042"/>
    </source>
</evidence>
<dbReference type="SUPFAM" id="SSF54631">
    <property type="entry name" value="CBS-domain pair"/>
    <property type="match status" value="1"/>
</dbReference>
<dbReference type="AlphaFoldDB" id="Q0FXM3"/>
<sequence length="607" mass="66569">MTVSTEAIVHFLEGLHPYADLSAEVRKVVASGMGVKTVPAGGSIFFLDEELEGLFVVWSGEVEIVNEHGAPVSLLGRRNSFGERGLLEDGRALTEARAITETMLLVLPAPMFAQLIADHEPFRAFFSRTPRERPPQRTLANTRIEELMVRGPITCAPDDTVQEAARRMRKHGISSLCMTEHGKLTGIVTMRDLSGKVVAEGLSPATPVSDIVTRNPVTLEPSMLGSDVLHTMVERGIGHLPICEFGELVGIVTQTNLTRWQADSSADFVSAVASAPSVDQMAEIARKIPNLLVSLVAAGHRHEVTTRLITDIADAITRRLIRLAHHELGDAPAAYCWAACGSQGRQEQTGLSDQDNCLIIADDAGPEAMGWFEDFARFVCDGLNACGYFYCPGEMMATNSQWRQKVGVWRAYFDKWIARPDPMAQMLASVMFDLRPIGGDSALFDALQHDTLEAASKNSIFVKHMTANALKHQPPLGLFRGFATIRSGEHKNTLDLKHNGVVPVTDLARIYAIRGRLAPVNTRARLEAARAAKVVSQRDGQALLDAFDLIAQTRLEHQVRRVKGGESPDNFMEPWRLSDFERSHLRNAFVVIKGLQSAIGHRLGPLA</sequence>
<comment type="caution">
    <text evidence="5">The sequence shown here is derived from an EMBL/GenBank/DDBJ whole genome shotgun (WGS) entry which is preliminary data.</text>
</comment>
<dbReference type="GO" id="GO:0008773">
    <property type="term" value="F:[protein-PII] uridylyltransferase activity"/>
    <property type="evidence" value="ECO:0007669"/>
    <property type="project" value="InterPro"/>
</dbReference>
<dbReference type="Gene3D" id="2.60.120.10">
    <property type="entry name" value="Jelly Rolls"/>
    <property type="match status" value="1"/>
</dbReference>
<dbReference type="PROSITE" id="PS50042">
    <property type="entry name" value="CNMP_BINDING_3"/>
    <property type="match status" value="1"/>
</dbReference>
<dbReference type="InterPro" id="IPR018490">
    <property type="entry name" value="cNMP-bd_dom_sf"/>
</dbReference>
<gene>
    <name evidence="5" type="ORF">FP2506_13299</name>
</gene>
<keyword evidence="6" id="KW-1185">Reference proteome</keyword>
<evidence type="ECO:0000259" key="4">
    <source>
        <dbReference type="PROSITE" id="PS51371"/>
    </source>
</evidence>
<dbReference type="InterPro" id="IPR005105">
    <property type="entry name" value="GlnD_Uridyltrans_N"/>
</dbReference>
<evidence type="ECO:0000256" key="1">
    <source>
        <dbReference type="ARBA" id="ARBA00023122"/>
    </source>
</evidence>
<dbReference type="SMART" id="SM00100">
    <property type="entry name" value="cNMP"/>
    <property type="match status" value="1"/>
</dbReference>
<dbReference type="HOGENOM" id="CLU_027866_1_0_5"/>
<dbReference type="Proteomes" id="UP000004310">
    <property type="component" value="Unassembled WGS sequence"/>
</dbReference>
<protein>
    <submittedName>
        <fullName evidence="5">Nucleotidyltransferase/CBS/cyclic nucleotide-binding domain protein</fullName>
    </submittedName>
</protein>
<accession>Q0FXM3</accession>
<dbReference type="Gene3D" id="3.10.580.10">
    <property type="entry name" value="CBS-domain"/>
    <property type="match status" value="1"/>
</dbReference>
<dbReference type="PANTHER" id="PTHR43080:SF2">
    <property type="entry name" value="CBS DOMAIN-CONTAINING PROTEIN"/>
    <property type="match status" value="1"/>
</dbReference>
<dbReference type="Pfam" id="PF00027">
    <property type="entry name" value="cNMP_binding"/>
    <property type="match status" value="1"/>
</dbReference>
<dbReference type="InterPro" id="IPR046342">
    <property type="entry name" value="CBS_dom_sf"/>
</dbReference>
<organism evidence="5 6">
    <name type="scientific">Fulvimarina pelagi HTCC2506</name>
    <dbReference type="NCBI Taxonomy" id="314231"/>
    <lineage>
        <taxon>Bacteria</taxon>
        <taxon>Pseudomonadati</taxon>
        <taxon>Pseudomonadota</taxon>
        <taxon>Alphaproteobacteria</taxon>
        <taxon>Hyphomicrobiales</taxon>
        <taxon>Aurantimonadaceae</taxon>
        <taxon>Fulvimarina</taxon>
    </lineage>
</organism>
<proteinExistence type="predicted"/>
<dbReference type="STRING" id="217511.GCA_001463845_02491"/>
<dbReference type="PROSITE" id="PS51371">
    <property type="entry name" value="CBS"/>
    <property type="match status" value="2"/>
</dbReference>
<dbReference type="InterPro" id="IPR051257">
    <property type="entry name" value="Diverse_CBS-Domain"/>
</dbReference>
<dbReference type="InterPro" id="IPR000644">
    <property type="entry name" value="CBS_dom"/>
</dbReference>
<evidence type="ECO:0000256" key="2">
    <source>
        <dbReference type="PROSITE-ProRule" id="PRU00703"/>
    </source>
</evidence>
<dbReference type="InterPro" id="IPR000595">
    <property type="entry name" value="cNMP-bd_dom"/>
</dbReference>
<dbReference type="Pfam" id="PF03445">
    <property type="entry name" value="DUF294"/>
    <property type="match status" value="1"/>
</dbReference>